<feature type="domain" description="Secretion system C-terminal sorting" evidence="2">
    <location>
        <begin position="416"/>
        <end position="479"/>
    </location>
</feature>
<proteinExistence type="predicted"/>
<accession>A0A8J2V8S5</accession>
<evidence type="ECO:0000313" key="4">
    <source>
        <dbReference type="Proteomes" id="UP000652231"/>
    </source>
</evidence>
<comment type="caution">
    <text evidence="3">The sequence shown here is derived from an EMBL/GenBank/DDBJ whole genome shotgun (WGS) entry which is preliminary data.</text>
</comment>
<sequence length="484" mass="54367">MKKILGFCSCLLFFWAYPQDGSPDLSFGDNGIVILDLSGDEHSVWGIDEKSESDFLVLISFESTSNDYVTEVFSFNEDGTPDSDFGVNGVVDITHPDFFHIGINVLSDNSFFIYSLKNNTYTISKYTEAGTQIVDFGDNGILQPFLNGGSYYSIILNDDLTFYIYGLKTVEGIPHLLFMKFFDDGTPDTTFGNDGVVMHSLGNVSMSGSTIKKTDDYLYADVKYYINDIGSKYIYRFLLNGEIDTTFGSNGMIEIPIEEEFNTNFNVFNNGDFLIGGNYFDYNTETMIKKTIKINPQGEIIQSFANNGVLNNYSGGYIQENQRFIVDASISDFEGGMIPIFKRYYANGTSDTSFGFYSLYLATLGDKHIKHLQNGKMLMVSSDIWYSPIRNVVLQRFNNDPLTVPDFEKNNVVVTPNPSNSIFYIQSSTPLMNTPYEIFDSLGKKVSSGHFNQTPPLIDLSHVNAGVYFLKIADSSQTFKLLKR</sequence>
<evidence type="ECO:0000313" key="3">
    <source>
        <dbReference type="EMBL" id="GGD85056.1"/>
    </source>
</evidence>
<name>A0A8J2V8S5_9FLAO</name>
<dbReference type="RefSeq" id="WP_188439412.1">
    <property type="nucleotide sequence ID" value="NZ_BMGK01000002.1"/>
</dbReference>
<evidence type="ECO:0000256" key="1">
    <source>
        <dbReference type="ARBA" id="ARBA00022729"/>
    </source>
</evidence>
<dbReference type="InterPro" id="IPR026444">
    <property type="entry name" value="Secre_tail"/>
</dbReference>
<dbReference type="NCBIfam" id="TIGR04183">
    <property type="entry name" value="Por_Secre_tail"/>
    <property type="match status" value="1"/>
</dbReference>
<gene>
    <name evidence="3" type="ORF">GCM10011312_06410</name>
</gene>
<organism evidence="3 4">
    <name type="scientific">Planktosalinus lacus</name>
    <dbReference type="NCBI Taxonomy" id="1526573"/>
    <lineage>
        <taxon>Bacteria</taxon>
        <taxon>Pseudomonadati</taxon>
        <taxon>Bacteroidota</taxon>
        <taxon>Flavobacteriia</taxon>
        <taxon>Flavobacteriales</taxon>
        <taxon>Flavobacteriaceae</taxon>
        <taxon>Planktosalinus</taxon>
    </lineage>
</organism>
<reference evidence="3" key="2">
    <citation type="submission" date="2020-09" db="EMBL/GenBank/DDBJ databases">
        <authorList>
            <person name="Sun Q."/>
            <person name="Zhou Y."/>
        </authorList>
    </citation>
    <scope>NUCLEOTIDE SEQUENCE</scope>
    <source>
        <strain evidence="3">CGMCC 1.12924</strain>
    </source>
</reference>
<keyword evidence="1" id="KW-0732">Signal</keyword>
<keyword evidence="4" id="KW-1185">Reference proteome</keyword>
<protein>
    <recommendedName>
        <fullName evidence="2">Secretion system C-terminal sorting domain-containing protein</fullName>
    </recommendedName>
</protein>
<evidence type="ECO:0000259" key="2">
    <source>
        <dbReference type="Pfam" id="PF18962"/>
    </source>
</evidence>
<dbReference type="EMBL" id="BMGK01000002">
    <property type="protein sequence ID" value="GGD85056.1"/>
    <property type="molecule type" value="Genomic_DNA"/>
</dbReference>
<dbReference type="Proteomes" id="UP000652231">
    <property type="component" value="Unassembled WGS sequence"/>
</dbReference>
<dbReference type="Gene3D" id="2.80.10.50">
    <property type="match status" value="2"/>
</dbReference>
<dbReference type="Pfam" id="PF18962">
    <property type="entry name" value="Por_Secre_tail"/>
    <property type="match status" value="1"/>
</dbReference>
<reference evidence="3" key="1">
    <citation type="journal article" date="2014" name="Int. J. Syst. Evol. Microbiol.">
        <title>Complete genome sequence of Corynebacterium casei LMG S-19264T (=DSM 44701T), isolated from a smear-ripened cheese.</title>
        <authorList>
            <consortium name="US DOE Joint Genome Institute (JGI-PGF)"/>
            <person name="Walter F."/>
            <person name="Albersmeier A."/>
            <person name="Kalinowski J."/>
            <person name="Ruckert C."/>
        </authorList>
    </citation>
    <scope>NUCLEOTIDE SEQUENCE</scope>
    <source>
        <strain evidence="3">CGMCC 1.12924</strain>
    </source>
</reference>
<dbReference type="AlphaFoldDB" id="A0A8J2V8S5"/>